<dbReference type="EMBL" id="LN609529">
    <property type="protein sequence ID" value="CEF70138.1"/>
    <property type="molecule type" value="Genomic_DNA"/>
</dbReference>
<protein>
    <recommendedName>
        <fullName evidence="5">Fucosyltransferase</fullName>
        <ecNumber evidence="5">2.4.1.-</ecNumber>
    </recommendedName>
</protein>
<dbReference type="InterPro" id="IPR001503">
    <property type="entry name" value="Glyco_trans_10"/>
</dbReference>
<evidence type="ECO:0000313" key="9">
    <source>
        <dbReference type="WBParaSite" id="SRAE_2000477350.1"/>
    </source>
</evidence>
<evidence type="ECO:0000256" key="1">
    <source>
        <dbReference type="ARBA" id="ARBA00004922"/>
    </source>
</evidence>
<gene>
    <name evidence="7 9 10" type="ORF">SRAE_2000477350</name>
</gene>
<dbReference type="AlphaFoldDB" id="A0A090LKA0"/>
<dbReference type="WBParaSite" id="SRAE_2000477350.1">
    <property type="protein sequence ID" value="SRAE_2000477350.1"/>
    <property type="gene ID" value="WBGene00265017"/>
</dbReference>
<dbReference type="PANTHER" id="PTHR11929:SF145">
    <property type="entry name" value="ALPHA-(1,3)-FUCOSYLTRANSFERASE FUT-1"/>
    <property type="match status" value="1"/>
</dbReference>
<comment type="pathway">
    <text evidence="1">Protein modification; protein glycosylation.</text>
</comment>
<dbReference type="CTD" id="36382510"/>
<evidence type="ECO:0000259" key="6">
    <source>
        <dbReference type="Pfam" id="PF00852"/>
    </source>
</evidence>
<evidence type="ECO:0000313" key="8">
    <source>
        <dbReference type="Proteomes" id="UP000035682"/>
    </source>
</evidence>
<dbReference type="GO" id="GO:0046920">
    <property type="term" value="F:alpha-(1-&gt;3)-fucosyltransferase activity"/>
    <property type="evidence" value="ECO:0007669"/>
    <property type="project" value="TreeGrafter"/>
</dbReference>
<sequence>MPFTSIPIVNVRKLYENNIPKDSFIAMDDFKSPRKLVRYLKFLIKNKSKYLKFFDHRKLGWQTE</sequence>
<comment type="subcellular location">
    <subcellularLocation>
        <location evidence="5">Golgi apparatus</location>
        <location evidence="5">Golgi stack membrane</location>
        <topology evidence="5">Single-pass type II membrane protein</topology>
    </subcellularLocation>
</comment>
<dbReference type="GO" id="GO:0032580">
    <property type="term" value="C:Golgi cisterna membrane"/>
    <property type="evidence" value="ECO:0007669"/>
    <property type="project" value="UniProtKB-SubCell"/>
</dbReference>
<evidence type="ECO:0000256" key="3">
    <source>
        <dbReference type="ARBA" id="ARBA00022676"/>
    </source>
</evidence>
<dbReference type="STRING" id="34506.A0A090LKA0"/>
<keyword evidence="5" id="KW-0812">Transmembrane</keyword>
<organism evidence="7">
    <name type="scientific">Strongyloides ratti</name>
    <name type="common">Parasitic roundworm</name>
    <dbReference type="NCBI Taxonomy" id="34506"/>
    <lineage>
        <taxon>Eukaryota</taxon>
        <taxon>Metazoa</taxon>
        <taxon>Ecdysozoa</taxon>
        <taxon>Nematoda</taxon>
        <taxon>Chromadorea</taxon>
        <taxon>Rhabditida</taxon>
        <taxon>Tylenchina</taxon>
        <taxon>Panagrolaimomorpha</taxon>
        <taxon>Strongyloidoidea</taxon>
        <taxon>Strongyloididae</taxon>
        <taxon>Strongyloides</taxon>
    </lineage>
</organism>
<dbReference type="Gene3D" id="3.40.50.11660">
    <property type="entry name" value="Glycosyl transferase family 10, C-terminal domain"/>
    <property type="match status" value="1"/>
</dbReference>
<dbReference type="InterPro" id="IPR038577">
    <property type="entry name" value="GT10-like_C_sf"/>
</dbReference>
<evidence type="ECO:0000256" key="2">
    <source>
        <dbReference type="ARBA" id="ARBA00008919"/>
    </source>
</evidence>
<dbReference type="RefSeq" id="XP_024509337.1">
    <property type="nucleotide sequence ID" value="XM_024643693.1"/>
</dbReference>
<keyword evidence="4 5" id="KW-0808">Transferase</keyword>
<dbReference type="WormBase" id="SRAE_2000477350">
    <property type="protein sequence ID" value="SRP03206"/>
    <property type="gene ID" value="WBGene00265017"/>
</dbReference>
<dbReference type="PANTHER" id="PTHR11929">
    <property type="entry name" value="ALPHA- 1,3 -FUCOSYLTRANSFERASE"/>
    <property type="match status" value="1"/>
</dbReference>
<dbReference type="Pfam" id="PF00852">
    <property type="entry name" value="Glyco_transf_10"/>
    <property type="match status" value="1"/>
</dbReference>
<name>A0A090LKA0_STRRB</name>
<accession>A0A090LKA0</accession>
<keyword evidence="5" id="KW-0333">Golgi apparatus</keyword>
<evidence type="ECO:0000313" key="7">
    <source>
        <dbReference type="EMBL" id="CEF70138.1"/>
    </source>
</evidence>
<evidence type="ECO:0000256" key="4">
    <source>
        <dbReference type="ARBA" id="ARBA00022679"/>
    </source>
</evidence>
<dbReference type="Proteomes" id="UP000035682">
    <property type="component" value="Unplaced"/>
</dbReference>
<comment type="similarity">
    <text evidence="2 5">Belongs to the glycosyltransferase 10 family.</text>
</comment>
<dbReference type="EC" id="2.4.1.-" evidence="5"/>
<keyword evidence="5" id="KW-0472">Membrane</keyword>
<proteinExistence type="inferred from homology"/>
<dbReference type="UniPathway" id="UPA00378"/>
<keyword evidence="3 5" id="KW-0328">Glycosyltransferase</keyword>
<dbReference type="OrthoDB" id="5790915at2759"/>
<dbReference type="SUPFAM" id="SSF53756">
    <property type="entry name" value="UDP-Glycosyltransferase/glycogen phosphorylase"/>
    <property type="match status" value="1"/>
</dbReference>
<keyword evidence="8" id="KW-1185">Reference proteome</keyword>
<reference evidence="9" key="2">
    <citation type="submission" date="2020-12" db="UniProtKB">
        <authorList>
            <consortium name="WormBaseParasite"/>
        </authorList>
    </citation>
    <scope>IDENTIFICATION</scope>
</reference>
<dbReference type="GeneID" id="36382510"/>
<feature type="domain" description="Fucosyltransferase C-terminal" evidence="6">
    <location>
        <begin position="5"/>
        <end position="58"/>
    </location>
</feature>
<dbReference type="InterPro" id="IPR055270">
    <property type="entry name" value="Glyco_tran_10_C"/>
</dbReference>
<evidence type="ECO:0000313" key="10">
    <source>
        <dbReference type="WormBase" id="SRAE_2000477350"/>
    </source>
</evidence>
<evidence type="ECO:0000256" key="5">
    <source>
        <dbReference type="RuleBase" id="RU003832"/>
    </source>
</evidence>
<reference evidence="7 8" key="1">
    <citation type="submission" date="2014-09" db="EMBL/GenBank/DDBJ databases">
        <authorList>
            <person name="Martin A.A."/>
        </authorList>
    </citation>
    <scope>NUCLEOTIDE SEQUENCE</scope>
    <source>
        <strain evidence="8">ED321</strain>
        <strain evidence="7">ED321 Heterogonic</strain>
    </source>
</reference>